<evidence type="ECO:0000313" key="2">
    <source>
        <dbReference type="EMBL" id="KAE8267198.1"/>
    </source>
</evidence>
<dbReference type="EMBL" id="LWDG02000248">
    <property type="protein sequence ID" value="KAE8267198.1"/>
    <property type="molecule type" value="Genomic_DNA"/>
</dbReference>
<reference evidence="2" key="2">
    <citation type="journal article" date="2019" name="IMA Fungus">
        <title>Genome sequencing and comparison of five Tilletia species to identify candidate genes for the detection of regulated species infecting wheat.</title>
        <authorList>
            <person name="Nguyen H.D.T."/>
            <person name="Sultana T."/>
            <person name="Kesanakurti P."/>
            <person name="Hambleton S."/>
        </authorList>
    </citation>
    <scope>NUCLEOTIDE SEQUENCE</scope>
    <source>
        <strain evidence="2">DAOMC 236422</strain>
    </source>
</reference>
<accession>A0A8X7T4B6</accession>
<feature type="compositionally biased region" description="Acidic residues" evidence="1">
    <location>
        <begin position="592"/>
        <end position="606"/>
    </location>
</feature>
<feature type="region of interest" description="Disordered" evidence="1">
    <location>
        <begin position="633"/>
        <end position="664"/>
    </location>
</feature>
<feature type="region of interest" description="Disordered" evidence="1">
    <location>
        <begin position="504"/>
        <end position="535"/>
    </location>
</feature>
<feature type="compositionally biased region" description="Basic and acidic residues" evidence="1">
    <location>
        <begin position="516"/>
        <end position="525"/>
    </location>
</feature>
<evidence type="ECO:0000256" key="1">
    <source>
        <dbReference type="SAM" id="MobiDB-lite"/>
    </source>
</evidence>
<protein>
    <submittedName>
        <fullName evidence="2">Uncharacterized protein</fullName>
    </submittedName>
</protein>
<evidence type="ECO:0000313" key="3">
    <source>
        <dbReference type="Proteomes" id="UP000078113"/>
    </source>
</evidence>
<gene>
    <name evidence="2" type="ORF">A4X09_0g5139</name>
</gene>
<feature type="region of interest" description="Disordered" evidence="1">
    <location>
        <begin position="278"/>
        <end position="306"/>
    </location>
</feature>
<comment type="caution">
    <text evidence="2">The sequence shown here is derived from an EMBL/GenBank/DDBJ whole genome shotgun (WGS) entry which is preliminary data.</text>
</comment>
<feature type="compositionally biased region" description="Low complexity" evidence="1">
    <location>
        <begin position="204"/>
        <end position="216"/>
    </location>
</feature>
<dbReference type="Proteomes" id="UP000078113">
    <property type="component" value="Unassembled WGS sequence"/>
</dbReference>
<feature type="compositionally biased region" description="Basic and acidic residues" evidence="1">
    <location>
        <begin position="369"/>
        <end position="379"/>
    </location>
</feature>
<organism evidence="2 3">
    <name type="scientific">Tilletia walkeri</name>
    <dbReference type="NCBI Taxonomy" id="117179"/>
    <lineage>
        <taxon>Eukaryota</taxon>
        <taxon>Fungi</taxon>
        <taxon>Dikarya</taxon>
        <taxon>Basidiomycota</taxon>
        <taxon>Ustilaginomycotina</taxon>
        <taxon>Exobasidiomycetes</taxon>
        <taxon>Tilletiales</taxon>
        <taxon>Tilletiaceae</taxon>
        <taxon>Tilletia</taxon>
    </lineage>
</organism>
<keyword evidence="3" id="KW-1185">Reference proteome</keyword>
<proteinExistence type="predicted"/>
<feature type="compositionally biased region" description="Low complexity" evidence="1">
    <location>
        <begin position="281"/>
        <end position="292"/>
    </location>
</feature>
<reference evidence="2" key="1">
    <citation type="submission" date="2016-04" db="EMBL/GenBank/DDBJ databases">
        <authorList>
            <person name="Nguyen H.D."/>
            <person name="Samba Siva P."/>
            <person name="Cullis J."/>
            <person name="Levesque C.A."/>
            <person name="Hambleton S."/>
        </authorList>
    </citation>
    <scope>NUCLEOTIDE SEQUENCE</scope>
    <source>
        <strain evidence="2">DAOMC 236422</strain>
    </source>
</reference>
<dbReference type="AlphaFoldDB" id="A0A8X7T4B6"/>
<sequence>MPHGNVVPSFETICLWRVGLVQVWPRPTPTPGADELGLVSIPFTVRLPSTVPALSNSPSPSANKSSSSQAAQVIQIAPLPSCTLPPGLQIVVSVVAEAQRTSTVVKRPRRDIVQLPILLHRQPSDSLLRWLPPSEDPKSHLLRFDPRFWTSSTTIVTLKQTLLDRRRLWITLTIPNVSRTNGAAESERIPFLLEILYQSKRQASRTSSNNSSSTSSHMPPANMVDQTALPTLPLSTSKRELEPRLFIGQRVLCNLEEGGTTSDFRQDDLEIEWDSSHLEPSVHVPSTSSSTSNATHQSGFTPRDRVLLRPDAKLSGLELFQGHGWTLPERKSINEIKAYRQSLERGSGSASVDDVVGLEEGDEEDENDPSERSGKDRSLSHHTSSALSTLRKALLPSSDPDSVGYWISRAAVSGTFRAPAALPSFDFAFGSLLRKEAKTSGFDSPSTCSKGQLSLSYEVGVTWTVPESAQPGPEDPRSAHGKKRTILTFKTFERGLVPWFSSSTGSYPLGDEEEEGMKGRSDLNARDGASPLTRADVLRNAKAKCKAAKLGRREPDLSQAESQALEEEAENGRAEGGVWSGRSTAGAKGVADDEGDEDDYDDDDEVGMGVERRRRLRERNALLFNLPPGYFAATSDFEDLPGKSSSSSSAASAPPAQHNHPVKN</sequence>
<feature type="region of interest" description="Disordered" evidence="1">
    <location>
        <begin position="203"/>
        <end position="224"/>
    </location>
</feature>
<feature type="region of interest" description="Disordered" evidence="1">
    <location>
        <begin position="348"/>
        <end position="383"/>
    </location>
</feature>
<feature type="compositionally biased region" description="Acidic residues" evidence="1">
    <location>
        <begin position="356"/>
        <end position="368"/>
    </location>
</feature>
<feature type="region of interest" description="Disordered" evidence="1">
    <location>
        <begin position="548"/>
        <end position="606"/>
    </location>
</feature>
<name>A0A8X7T4B6_9BASI</name>
<feature type="compositionally biased region" description="Low complexity" evidence="1">
    <location>
        <begin position="644"/>
        <end position="656"/>
    </location>
</feature>